<dbReference type="InterPro" id="IPR026858">
    <property type="entry name" value="Vezatin"/>
</dbReference>
<proteinExistence type="inferred from homology"/>
<evidence type="ECO:0000256" key="5">
    <source>
        <dbReference type="ARBA" id="ARBA00018125"/>
    </source>
</evidence>
<dbReference type="GO" id="GO:0005634">
    <property type="term" value="C:nucleus"/>
    <property type="evidence" value="ECO:0007669"/>
    <property type="project" value="UniProtKB-SubCell"/>
</dbReference>
<keyword evidence="8" id="KW-0965">Cell junction</keyword>
<dbReference type="AlphaFoldDB" id="A0AAD9J7W0"/>
<feature type="compositionally biased region" description="Polar residues" evidence="14">
    <location>
        <begin position="787"/>
        <end position="807"/>
    </location>
</feature>
<dbReference type="GO" id="GO:0017022">
    <property type="term" value="F:myosin binding"/>
    <property type="evidence" value="ECO:0007669"/>
    <property type="project" value="InterPro"/>
</dbReference>
<dbReference type="PANTHER" id="PTHR15989">
    <property type="entry name" value="VEZATIN"/>
    <property type="match status" value="1"/>
</dbReference>
<evidence type="ECO:0000256" key="7">
    <source>
        <dbReference type="ARBA" id="ARBA00022692"/>
    </source>
</evidence>
<feature type="compositionally biased region" description="Basic and acidic residues" evidence="14">
    <location>
        <begin position="684"/>
        <end position="707"/>
    </location>
</feature>
<name>A0AAD9J7W0_9ANNE</name>
<comment type="subcellular location">
    <subcellularLocation>
        <location evidence="2">Cell junction</location>
        <location evidence="2">Adherens junction</location>
    </subcellularLocation>
    <subcellularLocation>
        <location evidence="3">Cell membrane</location>
        <topology evidence="3">Multi-pass membrane protein</topology>
    </subcellularLocation>
    <subcellularLocation>
        <location evidence="1">Nucleus</location>
    </subcellularLocation>
</comment>
<feature type="transmembrane region" description="Helical" evidence="15">
    <location>
        <begin position="167"/>
        <end position="186"/>
    </location>
</feature>
<dbReference type="InterPro" id="IPR026859">
    <property type="entry name" value="Myosin-bd"/>
</dbReference>
<sequence length="807" mass="90397">MKSCESEDTDKNSALYEHLKTLGYTDDDVNPEAFQSSTGNTGTQNQWEFFDEGRARRQREKLTFWKKLKNSVDKAFWDEDWTDQLTQVHNKYADELTDGIMESPLLEEEDGTYIESFYLSMQSYRPEASRGETSIMGTMLMQLAILGASLAYAAFRMIYLKSPDITSRVYVWSIDVIAVLLTIAALTPTTVKSASAGRIVSRLKTFSVTSKEFLRQVQDFHKLLGKSVRLLHELELVARGFTVNFADESGWVLFIDCVLPSNPLPSHYMAVLMAQGISPLTPVMKMEGSDPSRRQCPQLRRLIFLTARDIMLNAKFAAQSLLRSFPSHVEIEGLSSYLANQPLYMYGPCVTTVGDQDEDKLRAVTDNYSLAAVKAMVKLCNVHISEFLRVLAMSVLTGAEEHDKNPSYNEQEVIIKKLKDKMERHMKPVSKLYTLHKCLYTSTEKRQSKPRQPSQPTAAECLYIVVHSLSLHLQAAQHRVNVIEEELQKLIDEQESQHENETLLPNSLLDSMNSDLKIVQVDLGACQDCLQESQSRVDKYSGKSSATSNEPVKQPASKHGKTNEPQEAVPLLEIGDPVVQDQVFEVYVDPDEPDSCQDNEGSVLSEEDKAKSKEERQAAIHLLRELKSVIAIRATEREERERQAFQRQYPDAKFYDPMPVLRNQNESQHDDSSGSSSPTSKPVNIDHGDDYKCDEPIEDTNRPKDDDLGTAASDQPMPLEDGARDELKEKLANLGGANFAFSSTVAAMAAARSHQMAAMSEETFGDEDVSDGSNLDGEEFIELSAGEATSQTLVEQDLGNDTNSDAR</sequence>
<dbReference type="PANTHER" id="PTHR15989:SF5">
    <property type="entry name" value="VEZATIN"/>
    <property type="match status" value="1"/>
</dbReference>
<evidence type="ECO:0000256" key="12">
    <source>
        <dbReference type="ARBA" id="ARBA00023242"/>
    </source>
</evidence>
<evidence type="ECO:0000313" key="18">
    <source>
        <dbReference type="Proteomes" id="UP001208570"/>
    </source>
</evidence>
<keyword evidence="10 13" id="KW-0175">Coiled coil</keyword>
<keyword evidence="6" id="KW-1003">Cell membrane</keyword>
<organism evidence="17 18">
    <name type="scientific">Paralvinella palmiformis</name>
    <dbReference type="NCBI Taxonomy" id="53620"/>
    <lineage>
        <taxon>Eukaryota</taxon>
        <taxon>Metazoa</taxon>
        <taxon>Spiralia</taxon>
        <taxon>Lophotrochozoa</taxon>
        <taxon>Annelida</taxon>
        <taxon>Polychaeta</taxon>
        <taxon>Sedentaria</taxon>
        <taxon>Canalipalpata</taxon>
        <taxon>Terebellida</taxon>
        <taxon>Terebelliformia</taxon>
        <taxon>Alvinellidae</taxon>
        <taxon>Paralvinella</taxon>
    </lineage>
</organism>
<evidence type="ECO:0000256" key="9">
    <source>
        <dbReference type="ARBA" id="ARBA00022989"/>
    </source>
</evidence>
<evidence type="ECO:0000256" key="14">
    <source>
        <dbReference type="SAM" id="MobiDB-lite"/>
    </source>
</evidence>
<feature type="region of interest" description="Disordered" evidence="14">
    <location>
        <begin position="537"/>
        <end position="564"/>
    </location>
</feature>
<evidence type="ECO:0000256" key="10">
    <source>
        <dbReference type="ARBA" id="ARBA00023054"/>
    </source>
</evidence>
<evidence type="ECO:0000313" key="17">
    <source>
        <dbReference type="EMBL" id="KAK2147305.1"/>
    </source>
</evidence>
<feature type="region of interest" description="Disordered" evidence="14">
    <location>
        <begin position="752"/>
        <end position="807"/>
    </location>
</feature>
<dbReference type="GO" id="GO:0005886">
    <property type="term" value="C:plasma membrane"/>
    <property type="evidence" value="ECO:0007669"/>
    <property type="project" value="UniProtKB-SubCell"/>
</dbReference>
<feature type="compositionally biased region" description="Polar residues" evidence="14">
    <location>
        <begin position="33"/>
        <end position="46"/>
    </location>
</feature>
<reference evidence="17" key="1">
    <citation type="journal article" date="2023" name="Mol. Biol. Evol.">
        <title>Third-Generation Sequencing Reveals the Adaptive Role of the Epigenome in Three Deep-Sea Polychaetes.</title>
        <authorList>
            <person name="Perez M."/>
            <person name="Aroh O."/>
            <person name="Sun Y."/>
            <person name="Lan Y."/>
            <person name="Juniper S.K."/>
            <person name="Young C.R."/>
            <person name="Angers B."/>
            <person name="Qian P.Y."/>
        </authorList>
    </citation>
    <scope>NUCLEOTIDE SEQUENCE</scope>
    <source>
        <strain evidence="17">P08H-3</strain>
    </source>
</reference>
<gene>
    <name evidence="17" type="ORF">LSH36_561g03091</name>
</gene>
<evidence type="ECO:0000256" key="15">
    <source>
        <dbReference type="SAM" id="Phobius"/>
    </source>
</evidence>
<feature type="compositionally biased region" description="Acidic residues" evidence="14">
    <location>
        <begin position="763"/>
        <end position="781"/>
    </location>
</feature>
<dbReference type="GO" id="GO:0005912">
    <property type="term" value="C:adherens junction"/>
    <property type="evidence" value="ECO:0007669"/>
    <property type="project" value="UniProtKB-SubCell"/>
</dbReference>
<evidence type="ECO:0000256" key="8">
    <source>
        <dbReference type="ARBA" id="ARBA00022949"/>
    </source>
</evidence>
<accession>A0AAD9J7W0</accession>
<keyword evidence="7 15" id="KW-0812">Transmembrane</keyword>
<feature type="region of interest" description="Disordered" evidence="14">
    <location>
        <begin position="640"/>
        <end position="724"/>
    </location>
</feature>
<comment type="caution">
    <text evidence="17">The sequence shown here is derived from an EMBL/GenBank/DDBJ whole genome shotgun (WGS) entry which is preliminary data.</text>
</comment>
<evidence type="ECO:0000256" key="6">
    <source>
        <dbReference type="ARBA" id="ARBA00022475"/>
    </source>
</evidence>
<keyword evidence="12" id="KW-0539">Nucleus</keyword>
<feature type="compositionally biased region" description="Polar residues" evidence="14">
    <location>
        <begin position="542"/>
        <end position="551"/>
    </location>
</feature>
<keyword evidence="11 15" id="KW-0472">Membrane</keyword>
<dbReference type="Proteomes" id="UP001208570">
    <property type="component" value="Unassembled WGS sequence"/>
</dbReference>
<dbReference type="GO" id="GO:0098609">
    <property type="term" value="P:cell-cell adhesion"/>
    <property type="evidence" value="ECO:0007669"/>
    <property type="project" value="InterPro"/>
</dbReference>
<comment type="similarity">
    <text evidence="4">Belongs to the vezatin family.</text>
</comment>
<keyword evidence="9 15" id="KW-1133">Transmembrane helix</keyword>
<evidence type="ECO:0000259" key="16">
    <source>
        <dbReference type="Pfam" id="PF12632"/>
    </source>
</evidence>
<dbReference type="EMBL" id="JAODUP010000561">
    <property type="protein sequence ID" value="KAK2147305.1"/>
    <property type="molecule type" value="Genomic_DNA"/>
</dbReference>
<dbReference type="Pfam" id="PF12632">
    <property type="entry name" value="Vezatin"/>
    <property type="match status" value="1"/>
</dbReference>
<feature type="region of interest" description="Disordered" evidence="14">
    <location>
        <begin position="27"/>
        <end position="46"/>
    </location>
</feature>
<feature type="transmembrane region" description="Helical" evidence="15">
    <location>
        <begin position="135"/>
        <end position="155"/>
    </location>
</feature>
<evidence type="ECO:0000256" key="11">
    <source>
        <dbReference type="ARBA" id="ARBA00023136"/>
    </source>
</evidence>
<protein>
    <recommendedName>
        <fullName evidence="5">Vezatin</fullName>
    </recommendedName>
</protein>
<evidence type="ECO:0000256" key="2">
    <source>
        <dbReference type="ARBA" id="ARBA00004536"/>
    </source>
</evidence>
<feature type="domain" description="Myosin-binding" evidence="16">
    <location>
        <begin position="172"/>
        <end position="474"/>
    </location>
</feature>
<evidence type="ECO:0000256" key="1">
    <source>
        <dbReference type="ARBA" id="ARBA00004123"/>
    </source>
</evidence>
<feature type="region of interest" description="Disordered" evidence="14">
    <location>
        <begin position="589"/>
        <end position="612"/>
    </location>
</feature>
<evidence type="ECO:0000256" key="4">
    <source>
        <dbReference type="ARBA" id="ARBA00007245"/>
    </source>
</evidence>
<evidence type="ECO:0000256" key="13">
    <source>
        <dbReference type="SAM" id="Coils"/>
    </source>
</evidence>
<feature type="coiled-coil region" evidence="13">
    <location>
        <begin position="473"/>
        <end position="504"/>
    </location>
</feature>
<keyword evidence="18" id="KW-1185">Reference proteome</keyword>
<evidence type="ECO:0000256" key="3">
    <source>
        <dbReference type="ARBA" id="ARBA00004651"/>
    </source>
</evidence>